<dbReference type="Gene3D" id="3.40.50.2000">
    <property type="entry name" value="Glycogen Phosphorylase B"/>
    <property type="match status" value="1"/>
</dbReference>
<dbReference type="Proteomes" id="UP001597546">
    <property type="component" value="Unassembled WGS sequence"/>
</dbReference>
<accession>A0ABW5TPT0</accession>
<protein>
    <submittedName>
        <fullName evidence="2">Glycosyltransferase</fullName>
        <ecNumber evidence="2">2.4.-.-</ecNumber>
    </submittedName>
</protein>
<dbReference type="Pfam" id="PF00534">
    <property type="entry name" value="Glycos_transf_1"/>
    <property type="match status" value="1"/>
</dbReference>
<keyword evidence="3" id="KW-1185">Reference proteome</keyword>
<dbReference type="SUPFAM" id="SSF53756">
    <property type="entry name" value="UDP-Glycosyltransferase/glycogen phosphorylase"/>
    <property type="match status" value="1"/>
</dbReference>
<dbReference type="InterPro" id="IPR001296">
    <property type="entry name" value="Glyco_trans_1"/>
</dbReference>
<organism evidence="2 3">
    <name type="scientific">Pedobacter alpinus</name>
    <dbReference type="NCBI Taxonomy" id="1590643"/>
    <lineage>
        <taxon>Bacteria</taxon>
        <taxon>Pseudomonadati</taxon>
        <taxon>Bacteroidota</taxon>
        <taxon>Sphingobacteriia</taxon>
        <taxon>Sphingobacteriales</taxon>
        <taxon>Sphingobacteriaceae</taxon>
        <taxon>Pedobacter</taxon>
    </lineage>
</organism>
<dbReference type="GO" id="GO:0016757">
    <property type="term" value="F:glycosyltransferase activity"/>
    <property type="evidence" value="ECO:0007669"/>
    <property type="project" value="UniProtKB-KW"/>
</dbReference>
<evidence type="ECO:0000259" key="1">
    <source>
        <dbReference type="Pfam" id="PF00534"/>
    </source>
</evidence>
<comment type="caution">
    <text evidence="2">The sequence shown here is derived from an EMBL/GenBank/DDBJ whole genome shotgun (WGS) entry which is preliminary data.</text>
</comment>
<keyword evidence="2" id="KW-0328">Glycosyltransferase</keyword>
<dbReference type="EC" id="2.4.-.-" evidence="2"/>
<reference evidence="3" key="1">
    <citation type="journal article" date="2019" name="Int. J. Syst. Evol. Microbiol.">
        <title>The Global Catalogue of Microorganisms (GCM) 10K type strain sequencing project: providing services to taxonomists for standard genome sequencing and annotation.</title>
        <authorList>
            <consortium name="The Broad Institute Genomics Platform"/>
            <consortium name="The Broad Institute Genome Sequencing Center for Infectious Disease"/>
            <person name="Wu L."/>
            <person name="Ma J."/>
        </authorList>
    </citation>
    <scope>NUCLEOTIDE SEQUENCE [LARGE SCALE GENOMIC DNA]</scope>
    <source>
        <strain evidence="3">KCTC 42456</strain>
    </source>
</reference>
<evidence type="ECO:0000313" key="3">
    <source>
        <dbReference type="Proteomes" id="UP001597546"/>
    </source>
</evidence>
<proteinExistence type="predicted"/>
<evidence type="ECO:0000313" key="2">
    <source>
        <dbReference type="EMBL" id="MFD2731044.1"/>
    </source>
</evidence>
<dbReference type="RefSeq" id="WP_379041850.1">
    <property type="nucleotide sequence ID" value="NZ_JBHSKW010000018.1"/>
</dbReference>
<feature type="domain" description="Glycosyl transferase family 1" evidence="1">
    <location>
        <begin position="255"/>
        <end position="410"/>
    </location>
</feature>
<sequence length="444" mass="51322">MKLFIIHPGIQHSPRLANGANRSGLFKNITLLTSVLYKPSDKVFGILKKRVKPIDKEIKIINHYLYTLLYSLSKFLYNKIIVNPNNQSHNNPIYFWQQIFGYLCLPSIYLNRKNLMVVCFETTGWPVVKYCNKWNIPVIMDFASISHEKAKTLGINETPFGIDLKLKERVLIDYGFYCSKFCRDSFEGMTSAKKEFVLYLGAERREMQAASSKKQDIGNMGKLGEMQESSSNNQALNSPLLEVSSQQIINLNDNNKSINSIKLSFIANLEYRKGLDIFLEGVYGYEYSAFVEVHLIGRIREEWVSQHLPKTILNKNIKLIYQPAMSQGELFNYLRKEAFDLNVQTSRFDSFAMVVPETMMQGIPNVVSPFVGAGEMITHEKDGFIMDRLDSEHLSNILKYYIQLNQQERNELKLRVLASSKNMIWENYYIQLGKVFKEILADNR</sequence>
<gene>
    <name evidence="2" type="ORF">ACFSSE_04945</name>
</gene>
<dbReference type="EMBL" id="JBHULV010000014">
    <property type="protein sequence ID" value="MFD2731044.1"/>
    <property type="molecule type" value="Genomic_DNA"/>
</dbReference>
<keyword evidence="2" id="KW-0808">Transferase</keyword>
<name>A0ABW5TPT0_9SPHI</name>